<organism evidence="15 16">
    <name type="scientific">Chitinophaga agrisoli</name>
    <dbReference type="NCBI Taxonomy" id="2607653"/>
    <lineage>
        <taxon>Bacteria</taxon>
        <taxon>Pseudomonadati</taxon>
        <taxon>Bacteroidota</taxon>
        <taxon>Chitinophagia</taxon>
        <taxon>Chitinophagales</taxon>
        <taxon>Chitinophagaceae</taxon>
        <taxon>Chitinophaga</taxon>
    </lineage>
</organism>
<dbReference type="PANTHER" id="PTHR30069">
    <property type="entry name" value="TONB-DEPENDENT OUTER MEMBRANE RECEPTOR"/>
    <property type="match status" value="1"/>
</dbReference>
<evidence type="ECO:0000259" key="13">
    <source>
        <dbReference type="Pfam" id="PF00593"/>
    </source>
</evidence>
<sequence>MKQCYLFVMMPMVWLFMVGAAIPLAAQQLPAVKGIVKSETDAALSHVTVEVRNKKGDFSAHTFTDDAGVFTFNNLESGDSYSFTFTHLGYAKKVLEGYSYKAGEMITLSVQLSTAIKDINPVVVTALGIKREAKALSYSHQSVDVNSLNETKDPNFINSLAGKVAGVQIVPSGFNTGSGRIVIRGNKSLTGNNQPLFVVDGMPIENTPGDDGSIDYGSGAADINPADIESMEVLKGPNAAALYGSRGQNGVILITTKKGSGKFKVTLNSNETFQTLTEFPEYQNAYGVGTSFYIDNTHRIPVGNVNYRSWGSPMLGQPYVAINGEIKPYLPQPDNVKDFYSTAHLFTNSIAIEGGNTNTTYRIGYTNYTGTSVVDGFNKDNKHSIDVRMTNTFTKWFTMDSKVSFIRDIVHNRQYSNSNGRNPTYEYVHMARSTDLDELLPYEDPVTGHEIGTHRNFSNPYWIVNKNPNQDTKDRVIASFNPQINLTPWLKFTGRLGADMIWWSGSEFNDIGSVIASNPDGFLRTFNTNQTNFNLEGLFSFNKRVRNFSISAVAGATRYTSNYETRDTRINSLLQPGLINVSNAKEYPINGQTARKKVTNSVYGAVSVGYNDFAFIDLTGRNDWSSTLPAANRAYFYPSIGGSLILTDMLHINSNVLNYAKVRASMAIVGNDTDPYRLDQAYSFNGLFNGSPIASLSTTMNNPDLKPEKTRSYEYGAELRLFNNRIFIDATHYSASTTDQIITAQVPASSGYKQRIYNAGEIRNWGNELMVTAKILTGKKFNWETQINFSKNNSLVVSLIDSVNRFVLNNNSSYIYVYAEVGKPYGYMRGLGVARDASGHMLLDDGGGLLTKNPDMAFGSSSPDWLGSLRNTFNYGNFSLSILLDVRSGGLLYSGSYSQMLTNGVLAETLNGRDDYYKHSMIFGESAGELTGGAQWDAYYADGTKNTKYVTPQNYEYARPNYAEFVMFDASFVKLRELALGYSFPEKLIGRTPIKTARLSLVGRNLAILYRNTPRGIDPEATSSAGNGQGIERGSLPPNAIYGFNINLTF</sequence>
<evidence type="ECO:0000256" key="1">
    <source>
        <dbReference type="ARBA" id="ARBA00004571"/>
    </source>
</evidence>
<evidence type="ECO:0000256" key="8">
    <source>
        <dbReference type="ARBA" id="ARBA00023170"/>
    </source>
</evidence>
<evidence type="ECO:0000313" key="15">
    <source>
        <dbReference type="EMBL" id="KAA2240686.1"/>
    </source>
</evidence>
<keyword evidence="9 10" id="KW-0998">Cell outer membrane</keyword>
<dbReference type="InterPro" id="IPR012910">
    <property type="entry name" value="Plug_dom"/>
</dbReference>
<dbReference type="InterPro" id="IPR000531">
    <property type="entry name" value="Beta-barrel_TonB"/>
</dbReference>
<dbReference type="NCBIfam" id="TIGR04056">
    <property type="entry name" value="OMP_RagA_SusC"/>
    <property type="match status" value="1"/>
</dbReference>
<dbReference type="Gene3D" id="2.170.130.10">
    <property type="entry name" value="TonB-dependent receptor, plug domain"/>
    <property type="match status" value="1"/>
</dbReference>
<feature type="signal peptide" evidence="12">
    <location>
        <begin position="1"/>
        <end position="20"/>
    </location>
</feature>
<evidence type="ECO:0000259" key="14">
    <source>
        <dbReference type="Pfam" id="PF07715"/>
    </source>
</evidence>
<feature type="domain" description="TonB-dependent receptor-like beta-barrel" evidence="13">
    <location>
        <begin position="415"/>
        <end position="789"/>
    </location>
</feature>
<evidence type="ECO:0000256" key="6">
    <source>
        <dbReference type="ARBA" id="ARBA00023077"/>
    </source>
</evidence>
<evidence type="ECO:0000256" key="4">
    <source>
        <dbReference type="ARBA" id="ARBA00022692"/>
    </source>
</evidence>
<gene>
    <name evidence="15" type="ORF">F0L74_31575</name>
</gene>
<keyword evidence="7 10" id="KW-0472">Membrane</keyword>
<dbReference type="Gene3D" id="2.40.170.20">
    <property type="entry name" value="TonB-dependent receptor, beta-barrel domain"/>
    <property type="match status" value="1"/>
</dbReference>
<dbReference type="PANTHER" id="PTHR30069:SF29">
    <property type="entry name" value="HEMOGLOBIN AND HEMOGLOBIN-HAPTOGLOBIN-BINDING PROTEIN 1-RELATED"/>
    <property type="match status" value="1"/>
</dbReference>
<name>A0A5B2VQN1_9BACT</name>
<proteinExistence type="inferred from homology"/>
<dbReference type="SUPFAM" id="SSF49464">
    <property type="entry name" value="Carboxypeptidase regulatory domain-like"/>
    <property type="match status" value="1"/>
</dbReference>
<evidence type="ECO:0000313" key="16">
    <source>
        <dbReference type="Proteomes" id="UP000324611"/>
    </source>
</evidence>
<dbReference type="GO" id="GO:0009279">
    <property type="term" value="C:cell outer membrane"/>
    <property type="evidence" value="ECO:0007669"/>
    <property type="project" value="UniProtKB-SubCell"/>
</dbReference>
<dbReference type="SUPFAM" id="SSF56935">
    <property type="entry name" value="Porins"/>
    <property type="match status" value="1"/>
</dbReference>
<keyword evidence="3 10" id="KW-1134">Transmembrane beta strand</keyword>
<reference evidence="15 16" key="1">
    <citation type="submission" date="2019-09" db="EMBL/GenBank/DDBJ databases">
        <title>Chitinophaga ginsengihumi sp. nov., isolated from soil of ginseng rhizosphere.</title>
        <authorList>
            <person name="Lee J."/>
        </authorList>
    </citation>
    <scope>NUCLEOTIDE SEQUENCE [LARGE SCALE GENOMIC DNA]</scope>
    <source>
        <strain evidence="15 16">BN140078</strain>
    </source>
</reference>
<dbReference type="NCBIfam" id="TIGR04057">
    <property type="entry name" value="SusC_RagA_signa"/>
    <property type="match status" value="1"/>
</dbReference>
<evidence type="ECO:0000256" key="3">
    <source>
        <dbReference type="ARBA" id="ARBA00022452"/>
    </source>
</evidence>
<evidence type="ECO:0000256" key="11">
    <source>
        <dbReference type="RuleBase" id="RU003357"/>
    </source>
</evidence>
<dbReference type="GO" id="GO:0044718">
    <property type="term" value="P:siderophore transmembrane transport"/>
    <property type="evidence" value="ECO:0007669"/>
    <property type="project" value="TreeGrafter"/>
</dbReference>
<keyword evidence="2 10" id="KW-0813">Transport</keyword>
<dbReference type="GO" id="GO:0015344">
    <property type="term" value="F:siderophore uptake transmembrane transporter activity"/>
    <property type="evidence" value="ECO:0007669"/>
    <property type="project" value="TreeGrafter"/>
</dbReference>
<dbReference type="Proteomes" id="UP000324611">
    <property type="component" value="Unassembled WGS sequence"/>
</dbReference>
<dbReference type="Pfam" id="PF13620">
    <property type="entry name" value="CarboxypepD_reg"/>
    <property type="match status" value="1"/>
</dbReference>
<accession>A0A5B2VQN1</accession>
<keyword evidence="16" id="KW-1185">Reference proteome</keyword>
<dbReference type="InterPro" id="IPR037066">
    <property type="entry name" value="Plug_dom_sf"/>
</dbReference>
<evidence type="ECO:0000256" key="12">
    <source>
        <dbReference type="SAM" id="SignalP"/>
    </source>
</evidence>
<feature type="domain" description="TonB-dependent receptor plug" evidence="14">
    <location>
        <begin position="136"/>
        <end position="251"/>
    </location>
</feature>
<evidence type="ECO:0000256" key="2">
    <source>
        <dbReference type="ARBA" id="ARBA00022448"/>
    </source>
</evidence>
<dbReference type="InterPro" id="IPR036942">
    <property type="entry name" value="Beta-barrel_TonB_sf"/>
</dbReference>
<keyword evidence="6 11" id="KW-0798">TonB box</keyword>
<dbReference type="InterPro" id="IPR023997">
    <property type="entry name" value="TonB-dep_OMP_SusC/RagA_CS"/>
</dbReference>
<dbReference type="InterPro" id="IPR023996">
    <property type="entry name" value="TonB-dep_OMP_SusC/RagA"/>
</dbReference>
<comment type="caution">
    <text evidence="15">The sequence shown here is derived from an EMBL/GenBank/DDBJ whole genome shotgun (WGS) entry which is preliminary data.</text>
</comment>
<dbReference type="RefSeq" id="WP_149841863.1">
    <property type="nucleotide sequence ID" value="NZ_VUOC01000004.1"/>
</dbReference>
<evidence type="ECO:0000256" key="9">
    <source>
        <dbReference type="ARBA" id="ARBA00023237"/>
    </source>
</evidence>
<comment type="subcellular location">
    <subcellularLocation>
        <location evidence="1 10">Cell outer membrane</location>
        <topology evidence="1 10">Multi-pass membrane protein</topology>
    </subcellularLocation>
</comment>
<dbReference type="InterPro" id="IPR039426">
    <property type="entry name" value="TonB-dep_rcpt-like"/>
</dbReference>
<reference evidence="15 16" key="2">
    <citation type="submission" date="2019-09" db="EMBL/GenBank/DDBJ databases">
        <authorList>
            <person name="Jin C."/>
        </authorList>
    </citation>
    <scope>NUCLEOTIDE SEQUENCE [LARGE SCALE GENOMIC DNA]</scope>
    <source>
        <strain evidence="15 16">BN140078</strain>
    </source>
</reference>
<comment type="similarity">
    <text evidence="10 11">Belongs to the TonB-dependent receptor family.</text>
</comment>
<dbReference type="Pfam" id="PF00593">
    <property type="entry name" value="TonB_dep_Rec_b-barrel"/>
    <property type="match status" value="1"/>
</dbReference>
<dbReference type="AlphaFoldDB" id="A0A5B2VQN1"/>
<dbReference type="InterPro" id="IPR008969">
    <property type="entry name" value="CarboxyPept-like_regulatory"/>
</dbReference>
<dbReference type="PROSITE" id="PS52016">
    <property type="entry name" value="TONB_DEPENDENT_REC_3"/>
    <property type="match status" value="1"/>
</dbReference>
<evidence type="ECO:0000256" key="5">
    <source>
        <dbReference type="ARBA" id="ARBA00022729"/>
    </source>
</evidence>
<keyword evidence="5 12" id="KW-0732">Signal</keyword>
<evidence type="ECO:0000256" key="10">
    <source>
        <dbReference type="PROSITE-ProRule" id="PRU01360"/>
    </source>
</evidence>
<protein>
    <submittedName>
        <fullName evidence="15">SusC/RagA family TonB-linked outer membrane protein</fullName>
    </submittedName>
</protein>
<dbReference type="Pfam" id="PF07715">
    <property type="entry name" value="Plug"/>
    <property type="match status" value="1"/>
</dbReference>
<feature type="chain" id="PRO_5022716347" evidence="12">
    <location>
        <begin position="21"/>
        <end position="1050"/>
    </location>
</feature>
<keyword evidence="4 10" id="KW-0812">Transmembrane</keyword>
<evidence type="ECO:0000256" key="7">
    <source>
        <dbReference type="ARBA" id="ARBA00023136"/>
    </source>
</evidence>
<keyword evidence="8" id="KW-0675">Receptor</keyword>
<dbReference type="EMBL" id="VUOC01000004">
    <property type="protein sequence ID" value="KAA2240686.1"/>
    <property type="molecule type" value="Genomic_DNA"/>
</dbReference>
<dbReference type="Gene3D" id="2.60.40.1120">
    <property type="entry name" value="Carboxypeptidase-like, regulatory domain"/>
    <property type="match status" value="1"/>
</dbReference>